<sequence>MITGTLQLNMQMESSLRMLYNTNELLMRRKLEQAKLQQEMELHSRKLMGLHLFYGNKHHRRNLSPGTGSVPSPIHSHTYVNQNFMIPTSSPGQSSPMTQLDNCAISCATSLSLSTITDNVSKPQAELDHGDNDTEENSKHGDNNTHVRPKKDTGVDKKATNNNVALELKLLEKFREDIKKFPDDKGLEEFIGVPLMGMGKQDLAGFAITFSPTKINLETLPVEETPRVKLKKPTTGRPMGRVAGRVGEDADMAVVARNVGLLQIFAGFAYVQEWAYGEICLDVKDSQISLTILTLLKCF</sequence>
<feature type="region of interest" description="Disordered" evidence="1">
    <location>
        <begin position="121"/>
        <end position="159"/>
    </location>
</feature>
<organism evidence="2 3">
    <name type="scientific">Coptis chinensis</name>
    <dbReference type="NCBI Taxonomy" id="261450"/>
    <lineage>
        <taxon>Eukaryota</taxon>
        <taxon>Viridiplantae</taxon>
        <taxon>Streptophyta</taxon>
        <taxon>Embryophyta</taxon>
        <taxon>Tracheophyta</taxon>
        <taxon>Spermatophyta</taxon>
        <taxon>Magnoliopsida</taxon>
        <taxon>Ranunculales</taxon>
        <taxon>Ranunculaceae</taxon>
        <taxon>Coptidoideae</taxon>
        <taxon>Coptis</taxon>
    </lineage>
</organism>
<keyword evidence="3" id="KW-1185">Reference proteome</keyword>
<dbReference type="AlphaFoldDB" id="A0A835MHR6"/>
<reference evidence="2 3" key="1">
    <citation type="submission" date="2020-10" db="EMBL/GenBank/DDBJ databases">
        <title>The Coptis chinensis genome and diversification of protoberbering-type alkaloids.</title>
        <authorList>
            <person name="Wang B."/>
            <person name="Shu S."/>
            <person name="Song C."/>
            <person name="Liu Y."/>
        </authorList>
    </citation>
    <scope>NUCLEOTIDE SEQUENCE [LARGE SCALE GENOMIC DNA]</scope>
    <source>
        <strain evidence="2">HL-2020</strain>
        <tissue evidence="2">Leaf</tissue>
    </source>
</reference>
<evidence type="ECO:0000313" key="2">
    <source>
        <dbReference type="EMBL" id="KAF9624191.1"/>
    </source>
</evidence>
<proteinExistence type="predicted"/>
<evidence type="ECO:0000256" key="1">
    <source>
        <dbReference type="SAM" id="MobiDB-lite"/>
    </source>
</evidence>
<name>A0A835MHR6_9MAGN</name>
<gene>
    <name evidence="2" type="ORF">IFM89_008129</name>
</gene>
<comment type="caution">
    <text evidence="2">The sequence shown here is derived from an EMBL/GenBank/DDBJ whole genome shotgun (WGS) entry which is preliminary data.</text>
</comment>
<dbReference type="Proteomes" id="UP000631114">
    <property type="component" value="Unassembled WGS sequence"/>
</dbReference>
<protein>
    <submittedName>
        <fullName evidence="2">Uncharacterized protein</fullName>
    </submittedName>
</protein>
<evidence type="ECO:0000313" key="3">
    <source>
        <dbReference type="Proteomes" id="UP000631114"/>
    </source>
</evidence>
<feature type="compositionally biased region" description="Basic and acidic residues" evidence="1">
    <location>
        <begin position="125"/>
        <end position="159"/>
    </location>
</feature>
<accession>A0A835MHR6</accession>
<dbReference type="EMBL" id="JADFTS010000001">
    <property type="protein sequence ID" value="KAF9624191.1"/>
    <property type="molecule type" value="Genomic_DNA"/>
</dbReference>
<dbReference type="OrthoDB" id="1897736at2759"/>